<dbReference type="InterPro" id="IPR016032">
    <property type="entry name" value="Sig_transdc_resp-reg_C-effctor"/>
</dbReference>
<organism evidence="5 6">
    <name type="scientific">Persicobacter diffluens</name>
    <dbReference type="NCBI Taxonomy" id="981"/>
    <lineage>
        <taxon>Bacteria</taxon>
        <taxon>Pseudomonadati</taxon>
        <taxon>Bacteroidota</taxon>
        <taxon>Cytophagia</taxon>
        <taxon>Cytophagales</taxon>
        <taxon>Persicobacteraceae</taxon>
        <taxon>Persicobacter</taxon>
    </lineage>
</organism>
<dbReference type="SUPFAM" id="SSF101898">
    <property type="entry name" value="NHL repeat"/>
    <property type="match status" value="1"/>
</dbReference>
<keyword evidence="2" id="KW-0472">Membrane</keyword>
<dbReference type="GO" id="GO:0003677">
    <property type="term" value="F:DNA binding"/>
    <property type="evidence" value="ECO:0007669"/>
    <property type="project" value="InterPro"/>
</dbReference>
<dbReference type="GO" id="GO:0006355">
    <property type="term" value="P:regulation of DNA-templated transcription"/>
    <property type="evidence" value="ECO:0007669"/>
    <property type="project" value="InterPro"/>
</dbReference>
<keyword evidence="1" id="KW-0175">Coiled coil</keyword>
<dbReference type="RefSeq" id="WP_338237000.1">
    <property type="nucleotide sequence ID" value="NZ_BQKE01000001.1"/>
</dbReference>
<feature type="chain" id="PRO_5042815649" description="Two component regulator three Y domain-containing protein" evidence="3">
    <location>
        <begin position="18"/>
        <end position="929"/>
    </location>
</feature>
<dbReference type="InterPro" id="IPR011123">
    <property type="entry name" value="Y_Y_Y"/>
</dbReference>
<dbReference type="AlphaFoldDB" id="A0AAN4VYL5"/>
<evidence type="ECO:0000259" key="4">
    <source>
        <dbReference type="Pfam" id="PF07495"/>
    </source>
</evidence>
<proteinExistence type="predicted"/>
<evidence type="ECO:0000313" key="5">
    <source>
        <dbReference type="EMBL" id="GJM61456.1"/>
    </source>
</evidence>
<feature type="coiled-coil region" evidence="1">
    <location>
        <begin position="773"/>
        <end position="828"/>
    </location>
</feature>
<dbReference type="InterPro" id="IPR013783">
    <property type="entry name" value="Ig-like_fold"/>
</dbReference>
<evidence type="ECO:0000256" key="1">
    <source>
        <dbReference type="SAM" id="Coils"/>
    </source>
</evidence>
<keyword evidence="2" id="KW-1133">Transmembrane helix</keyword>
<feature type="transmembrane region" description="Helical" evidence="2">
    <location>
        <begin position="720"/>
        <end position="745"/>
    </location>
</feature>
<evidence type="ECO:0000256" key="2">
    <source>
        <dbReference type="SAM" id="Phobius"/>
    </source>
</evidence>
<dbReference type="Proteomes" id="UP001310022">
    <property type="component" value="Unassembled WGS sequence"/>
</dbReference>
<evidence type="ECO:0000256" key="3">
    <source>
        <dbReference type="SAM" id="SignalP"/>
    </source>
</evidence>
<name>A0AAN4VYL5_9BACT</name>
<keyword evidence="6" id="KW-1185">Reference proteome</keyword>
<feature type="signal peptide" evidence="3">
    <location>
        <begin position="1"/>
        <end position="17"/>
    </location>
</feature>
<gene>
    <name evidence="5" type="ORF">PEDI_20080</name>
</gene>
<sequence length="929" mass="107052">MRGFFISLFFISSLAYAQEVAGKSTGTISPDLIVFEKQDYHAENQNWDIHQSEEGNLYVANTLGLLKYDGEEWALMKLPHIARSVYCSGDTIFVGGNKTLGYFLEHDLASGFHSLANINADIWKIYPFEGKTIFQSFDRFYFIDEAGHIGYEKINAGNTTYSYPHNGKIYYHVAPKGIYTTNLARDIVRLPLDQPAQLKPYQIIYITPLEDGSLLLGSLKNGLFLLKNGQLGPLNSAMNDLLKNYQLNKVVRLDQEQWAFGTMNGGLIIGDLEGHITQHVHTDNGLPNNRIHALHLKDQLLWIGTDNGIALIDMASPIAFLSTPNDQLGSVYDAHIFQSKCYIATNQGLFVSQKQGQPYAQKISKISASEGQIWDISELKNQIFVGHNEGTYQLQGERLQLISPVAGGYHMIQSKRHPDLVYQSSYYGLSIYQWENSQLKYQKTLNEISTQTQDLMELPNGDLLATDINDKCYQIKLQEDGMGIATIQSLNAAHIFEPTNRIRLFPFEGKALIATDHQTMIFEEEKWVPAAPALQGINYLSPAIDSYYLARKGQELMLYDAASKKEVFLPPHIAQMGNKMIYGYEQIKVFPKRIFAIAQSEGLLFFDLNKFEARPKPKGKTHITKISFNNDRSGKPLNGFEANKIPYKFNSVTFHYSDLNFQGNSHYTYYLSGYHDQWQSATSNHKLSFHNLPTGKYVLHLKSDAHPEEVKYQFSIQPPFYFSATAFGLYFLLIIGIFYLLFLWFNTLYKKQKLKNLRKERFKLNEIRVYNHEKLMEVEARQLRTEIEDKTNELSKLLIQNNKKKVIIEEIKEELIHIREQKRYVQKQDIESLNKIIERNFDEKKDWQIFESAFTETHAHFFNKLQKKHQGLTNEDLRLCAYLKVNLTSKEIAPIFNITVRSVDLKRYRLKKKMALPKEVNLKDYIQQF</sequence>
<dbReference type="Gene3D" id="2.130.10.10">
    <property type="entry name" value="YVTN repeat-like/Quinoprotein amine dehydrogenase"/>
    <property type="match status" value="1"/>
</dbReference>
<dbReference type="InterPro" id="IPR015943">
    <property type="entry name" value="WD40/YVTN_repeat-like_dom_sf"/>
</dbReference>
<keyword evidence="3" id="KW-0732">Signal</keyword>
<accession>A0AAN4VYL5</accession>
<dbReference type="Pfam" id="PF07495">
    <property type="entry name" value="Y_Y_Y"/>
    <property type="match status" value="1"/>
</dbReference>
<dbReference type="EMBL" id="BQKE01000001">
    <property type="protein sequence ID" value="GJM61456.1"/>
    <property type="molecule type" value="Genomic_DNA"/>
</dbReference>
<reference evidence="5 6" key="1">
    <citation type="submission" date="2021-12" db="EMBL/GenBank/DDBJ databases">
        <title>Genome sequencing of bacteria with rrn-lacking chromosome and rrn-plasmid.</title>
        <authorList>
            <person name="Anda M."/>
            <person name="Iwasaki W."/>
        </authorList>
    </citation>
    <scope>NUCLEOTIDE SEQUENCE [LARGE SCALE GENOMIC DNA]</scope>
    <source>
        <strain evidence="5 6">NBRC 15940</strain>
    </source>
</reference>
<feature type="domain" description="Two component regulator three Y" evidence="4">
    <location>
        <begin position="662"/>
        <end position="703"/>
    </location>
</feature>
<dbReference type="SUPFAM" id="SSF46894">
    <property type="entry name" value="C-terminal effector domain of the bipartite response regulators"/>
    <property type="match status" value="1"/>
</dbReference>
<protein>
    <recommendedName>
        <fullName evidence="4">Two component regulator three Y domain-containing protein</fullName>
    </recommendedName>
</protein>
<keyword evidence="2" id="KW-0812">Transmembrane</keyword>
<evidence type="ECO:0000313" key="6">
    <source>
        <dbReference type="Proteomes" id="UP001310022"/>
    </source>
</evidence>
<comment type="caution">
    <text evidence="5">The sequence shown here is derived from an EMBL/GenBank/DDBJ whole genome shotgun (WGS) entry which is preliminary data.</text>
</comment>
<dbReference type="Gene3D" id="2.60.40.10">
    <property type="entry name" value="Immunoglobulins"/>
    <property type="match status" value="1"/>
</dbReference>